<evidence type="ECO:0000313" key="13">
    <source>
        <dbReference type="Proteomes" id="UP000281261"/>
    </source>
</evidence>
<dbReference type="SUPFAM" id="SSF52540">
    <property type="entry name" value="P-loop containing nucleoside triphosphate hydrolases"/>
    <property type="match status" value="1"/>
</dbReference>
<keyword evidence="4 10" id="KW-0347">Helicase</keyword>
<dbReference type="InterPro" id="IPR014017">
    <property type="entry name" value="DNA_helicase_UvrD-like_C"/>
</dbReference>
<dbReference type="Gene3D" id="1.10.10.160">
    <property type="match status" value="1"/>
</dbReference>
<evidence type="ECO:0000313" key="12">
    <source>
        <dbReference type="EMBL" id="RLC36546.1"/>
    </source>
</evidence>
<dbReference type="EMBL" id="QMNG01000047">
    <property type="protein sequence ID" value="RLC36546.1"/>
    <property type="molecule type" value="Genomic_DNA"/>
</dbReference>
<organism evidence="12 13">
    <name type="scientific">candidate division Kazan bacterium</name>
    <dbReference type="NCBI Taxonomy" id="2202143"/>
    <lineage>
        <taxon>Bacteria</taxon>
        <taxon>Bacteria division Kazan-3B-28</taxon>
    </lineage>
</organism>
<proteinExistence type="inferred from homology"/>
<dbReference type="PANTHER" id="PTHR11070:SF3">
    <property type="entry name" value="DNA 3'-5' HELICASE"/>
    <property type="match status" value="1"/>
</dbReference>
<comment type="catalytic activity">
    <reaction evidence="7">
        <text>Couples ATP hydrolysis with the unwinding of duplex DNA by translocating in the 3'-5' direction.</text>
        <dbReference type="EC" id="5.6.2.4"/>
    </reaction>
</comment>
<feature type="domain" description="UvrD-like helicase ATP-binding" evidence="11">
    <location>
        <begin position="6"/>
        <end position="295"/>
    </location>
</feature>
<comment type="caution">
    <text evidence="12">The sequence shown here is derived from an EMBL/GenBank/DDBJ whole genome shotgun (WGS) entry which is preliminary data.</text>
</comment>
<dbReference type="PANTHER" id="PTHR11070">
    <property type="entry name" value="UVRD / RECB / PCRA DNA HELICASE FAMILY MEMBER"/>
    <property type="match status" value="1"/>
</dbReference>
<dbReference type="PROSITE" id="PS51198">
    <property type="entry name" value="UVRD_HELICASE_ATP_BIND"/>
    <property type="match status" value="1"/>
</dbReference>
<dbReference type="Pfam" id="PF00580">
    <property type="entry name" value="UvrD-helicase"/>
    <property type="match status" value="1"/>
</dbReference>
<dbReference type="Proteomes" id="UP000281261">
    <property type="component" value="Unassembled WGS sequence"/>
</dbReference>
<protein>
    <recommendedName>
        <fullName evidence="8">DNA 3'-5' helicase</fullName>
        <ecNumber evidence="8">5.6.2.4</ecNumber>
    </recommendedName>
</protein>
<evidence type="ECO:0000256" key="7">
    <source>
        <dbReference type="ARBA" id="ARBA00034617"/>
    </source>
</evidence>
<evidence type="ECO:0000256" key="10">
    <source>
        <dbReference type="PROSITE-ProRule" id="PRU00560"/>
    </source>
</evidence>
<feature type="binding site" evidence="10">
    <location>
        <begin position="27"/>
        <end position="34"/>
    </location>
    <ligand>
        <name>ATP</name>
        <dbReference type="ChEBI" id="CHEBI:30616"/>
    </ligand>
</feature>
<dbReference type="Gene3D" id="3.40.50.300">
    <property type="entry name" value="P-loop containing nucleotide triphosphate hydrolases"/>
    <property type="match status" value="2"/>
</dbReference>
<evidence type="ECO:0000256" key="4">
    <source>
        <dbReference type="ARBA" id="ARBA00022806"/>
    </source>
</evidence>
<sequence>MIDWSKCITIDSGSELTDIEHHFRVFAGPGAGKTYWLTNHIQNVLRQSKRLGSCGKIACITYTNAGVEEIQRRLRKSANRVEVATIHSFLYSNVIKPYAFLLKDDDGGYIINIERLDGHAEHIPSLKIMYEWKKDNKLAYLRDKKKIYECLINLDWCFQDEELVCLPRDRYKLKVGRYSISKSALQRYKQYYWSRGELHHEDVLFFSYLLIKNHPEILPFLRARFPYVFVDEFQDTNPIQTRILRWIAQEATIVGVIGDLAQSIYGFQGACREDFENFILDNSVDYKIENNRRSTENIIHLLNHIRGDDIKQKSVTGKKGEPVKLIVGCIHDCIEKIMKEAKTVPMVLVRRNDYVGQIRSQSDYKLDKLWDDLRNIDSNLERTSFVYAMMFGVELAIQKDFKESVKGIERSLKKSKNGKPIPKYKKRQAAIDCLQKAVNEWEKWKGASLLEFNNHFVEYLDEKYDIKAGASITRGKIKDFAEVWKCKDFVQCLRLKDDKSLIRTIHKAKGGEYDTVLVGLENEDDLEYIINPDIDHNKNDECRIYYVALSRAKENLFICTPTLNVKRKAALQELGVSIEVL</sequence>
<dbReference type="GO" id="GO:0005524">
    <property type="term" value="F:ATP binding"/>
    <property type="evidence" value="ECO:0007669"/>
    <property type="project" value="UniProtKB-UniRule"/>
</dbReference>
<dbReference type="InterPro" id="IPR000212">
    <property type="entry name" value="DNA_helicase_UvrD/REP"/>
</dbReference>
<reference evidence="12 13" key="1">
    <citation type="submission" date="2018-06" db="EMBL/GenBank/DDBJ databases">
        <title>Extensive metabolic versatility and redundancy in microbially diverse, dynamic hydrothermal sediments.</title>
        <authorList>
            <person name="Dombrowski N."/>
            <person name="Teske A."/>
            <person name="Baker B.J."/>
        </authorList>
    </citation>
    <scope>NUCLEOTIDE SEQUENCE [LARGE SCALE GENOMIC DNA]</scope>
    <source>
        <strain evidence="12">B79_G16</strain>
    </source>
</reference>
<dbReference type="InterPro" id="IPR013986">
    <property type="entry name" value="DExx_box_DNA_helicase_dom_sf"/>
</dbReference>
<evidence type="ECO:0000256" key="3">
    <source>
        <dbReference type="ARBA" id="ARBA00022801"/>
    </source>
</evidence>
<comment type="catalytic activity">
    <reaction evidence="9">
        <text>ATP + H2O = ADP + phosphate + H(+)</text>
        <dbReference type="Rhea" id="RHEA:13065"/>
        <dbReference type="ChEBI" id="CHEBI:15377"/>
        <dbReference type="ChEBI" id="CHEBI:15378"/>
        <dbReference type="ChEBI" id="CHEBI:30616"/>
        <dbReference type="ChEBI" id="CHEBI:43474"/>
        <dbReference type="ChEBI" id="CHEBI:456216"/>
        <dbReference type="EC" id="5.6.2.4"/>
    </reaction>
</comment>
<dbReference type="GO" id="GO:0016887">
    <property type="term" value="F:ATP hydrolysis activity"/>
    <property type="evidence" value="ECO:0007669"/>
    <property type="project" value="RHEA"/>
</dbReference>
<evidence type="ECO:0000256" key="5">
    <source>
        <dbReference type="ARBA" id="ARBA00022840"/>
    </source>
</evidence>
<evidence type="ECO:0000259" key="11">
    <source>
        <dbReference type="PROSITE" id="PS51198"/>
    </source>
</evidence>
<dbReference type="InterPro" id="IPR014016">
    <property type="entry name" value="UvrD-like_ATP-bd"/>
</dbReference>
<keyword evidence="5 10" id="KW-0067">ATP-binding</keyword>
<keyword evidence="3 10" id="KW-0378">Hydrolase</keyword>
<dbReference type="GO" id="GO:0003677">
    <property type="term" value="F:DNA binding"/>
    <property type="evidence" value="ECO:0007669"/>
    <property type="project" value="InterPro"/>
</dbReference>
<name>A0A420ZBS7_UNCK3</name>
<dbReference type="GO" id="GO:0005829">
    <property type="term" value="C:cytosol"/>
    <property type="evidence" value="ECO:0007669"/>
    <property type="project" value="TreeGrafter"/>
</dbReference>
<dbReference type="InterPro" id="IPR027417">
    <property type="entry name" value="P-loop_NTPase"/>
</dbReference>
<evidence type="ECO:0000256" key="9">
    <source>
        <dbReference type="ARBA" id="ARBA00048988"/>
    </source>
</evidence>
<dbReference type="GO" id="GO:0043138">
    <property type="term" value="F:3'-5' DNA helicase activity"/>
    <property type="evidence" value="ECO:0007669"/>
    <property type="project" value="UniProtKB-EC"/>
</dbReference>
<dbReference type="AlphaFoldDB" id="A0A420ZBS7"/>
<dbReference type="Pfam" id="PF13361">
    <property type="entry name" value="UvrD_C"/>
    <property type="match status" value="1"/>
</dbReference>
<evidence type="ECO:0000256" key="1">
    <source>
        <dbReference type="ARBA" id="ARBA00009922"/>
    </source>
</evidence>
<evidence type="ECO:0000256" key="8">
    <source>
        <dbReference type="ARBA" id="ARBA00034808"/>
    </source>
</evidence>
<comment type="similarity">
    <text evidence="1">Belongs to the helicase family. UvrD subfamily.</text>
</comment>
<keyword evidence="6" id="KW-0413">Isomerase</keyword>
<keyword evidence="2 10" id="KW-0547">Nucleotide-binding</keyword>
<evidence type="ECO:0000256" key="6">
    <source>
        <dbReference type="ARBA" id="ARBA00023235"/>
    </source>
</evidence>
<accession>A0A420ZBS7</accession>
<gene>
    <name evidence="12" type="ORF">DRH29_04340</name>
</gene>
<dbReference type="EC" id="5.6.2.4" evidence="8"/>
<dbReference type="GO" id="GO:0000725">
    <property type="term" value="P:recombinational repair"/>
    <property type="evidence" value="ECO:0007669"/>
    <property type="project" value="TreeGrafter"/>
</dbReference>
<evidence type="ECO:0000256" key="2">
    <source>
        <dbReference type="ARBA" id="ARBA00022741"/>
    </source>
</evidence>